<reference evidence="1" key="1">
    <citation type="submission" date="2016-11" db="EMBL/GenBank/DDBJ databases">
        <title>The genome of Nicotiana attenuata.</title>
        <authorList>
            <person name="Xu S."/>
            <person name="Brockmoeller T."/>
            <person name="Gaquerel E."/>
            <person name="Navarro A."/>
            <person name="Kuhl H."/>
            <person name="Gase K."/>
            <person name="Ling Z."/>
            <person name="Zhou W."/>
            <person name="Kreitzer C."/>
            <person name="Stanke M."/>
            <person name="Tang H."/>
            <person name="Lyons E."/>
            <person name="Pandey P."/>
            <person name="Pandey S.P."/>
            <person name="Timmermann B."/>
            <person name="Baldwin I.T."/>
        </authorList>
    </citation>
    <scope>NUCLEOTIDE SEQUENCE [LARGE SCALE GENOMIC DNA]</scope>
    <source>
        <strain evidence="1">UT</strain>
    </source>
</reference>
<evidence type="ECO:0000313" key="2">
    <source>
        <dbReference type="Proteomes" id="UP000187609"/>
    </source>
</evidence>
<keyword evidence="2" id="KW-1185">Reference proteome</keyword>
<evidence type="ECO:0000313" key="1">
    <source>
        <dbReference type="EMBL" id="OIT36081.1"/>
    </source>
</evidence>
<organism evidence="1 2">
    <name type="scientific">Nicotiana attenuata</name>
    <name type="common">Coyote tobacco</name>
    <dbReference type="NCBI Taxonomy" id="49451"/>
    <lineage>
        <taxon>Eukaryota</taxon>
        <taxon>Viridiplantae</taxon>
        <taxon>Streptophyta</taxon>
        <taxon>Embryophyta</taxon>
        <taxon>Tracheophyta</taxon>
        <taxon>Spermatophyta</taxon>
        <taxon>Magnoliopsida</taxon>
        <taxon>eudicotyledons</taxon>
        <taxon>Gunneridae</taxon>
        <taxon>Pentapetalae</taxon>
        <taxon>asterids</taxon>
        <taxon>lamiids</taxon>
        <taxon>Solanales</taxon>
        <taxon>Solanaceae</taxon>
        <taxon>Nicotianoideae</taxon>
        <taxon>Nicotianeae</taxon>
        <taxon>Nicotiana</taxon>
    </lineage>
</organism>
<comment type="caution">
    <text evidence="1">The sequence shown here is derived from an EMBL/GenBank/DDBJ whole genome shotgun (WGS) entry which is preliminary data.</text>
</comment>
<sequence>MGRRRSTDGWLVAGFRSRGWLCCFQRSVVVRLGDESCWVFFGQGEMRSDGLGWKMSRWERGFPSLLCVVAFSGEFPLVGDRRS</sequence>
<accession>A0A314L308</accession>
<dbReference type="AlphaFoldDB" id="A0A314L308"/>
<dbReference type="Proteomes" id="UP000187609">
    <property type="component" value="Unassembled WGS sequence"/>
</dbReference>
<proteinExistence type="predicted"/>
<protein>
    <submittedName>
        <fullName evidence="1">Uncharacterized protein</fullName>
    </submittedName>
</protein>
<dbReference type="EMBL" id="MJEQ01000475">
    <property type="protein sequence ID" value="OIT36081.1"/>
    <property type="molecule type" value="Genomic_DNA"/>
</dbReference>
<dbReference type="Gramene" id="OIT36081">
    <property type="protein sequence ID" value="OIT36081"/>
    <property type="gene ID" value="A4A49_13864"/>
</dbReference>
<gene>
    <name evidence="1" type="ORF">A4A49_13864</name>
</gene>
<name>A0A314L308_NICAT</name>